<dbReference type="KEGG" id="psua:FLK61_26105"/>
<evidence type="ECO:0000256" key="1">
    <source>
        <dbReference type="SAM" id="Phobius"/>
    </source>
</evidence>
<keyword evidence="1" id="KW-0472">Membrane</keyword>
<protein>
    <submittedName>
        <fullName evidence="2">Uncharacterized protein</fullName>
    </submittedName>
</protein>
<feature type="transmembrane region" description="Helical" evidence="1">
    <location>
        <begin position="6"/>
        <end position="25"/>
    </location>
</feature>
<proteinExistence type="predicted"/>
<keyword evidence="1" id="KW-0812">Transmembrane</keyword>
<dbReference type="AlphaFoldDB" id="A0A859FB45"/>
<accession>A0A859FB45</accession>
<evidence type="ECO:0000313" key="3">
    <source>
        <dbReference type="Proteomes" id="UP000318138"/>
    </source>
</evidence>
<dbReference type="EMBL" id="CP041372">
    <property type="protein sequence ID" value="QKS70237.1"/>
    <property type="molecule type" value="Genomic_DNA"/>
</dbReference>
<sequence length="71" mass="8427">MKDLMNGLFTLALCLLIAVSIYLNYEKKKSIDELNETQSRYIDAWESLDERFKAIVDEHFRCNEEVEVCYD</sequence>
<name>A0A859FB45_9BACI</name>
<organism evidence="2 3">
    <name type="scientific">Paenalkalicoccus suaedae</name>
    <dbReference type="NCBI Taxonomy" id="2592382"/>
    <lineage>
        <taxon>Bacteria</taxon>
        <taxon>Bacillati</taxon>
        <taxon>Bacillota</taxon>
        <taxon>Bacilli</taxon>
        <taxon>Bacillales</taxon>
        <taxon>Bacillaceae</taxon>
        <taxon>Paenalkalicoccus</taxon>
    </lineage>
</organism>
<keyword evidence="3" id="KW-1185">Reference proteome</keyword>
<dbReference type="Proteomes" id="UP000318138">
    <property type="component" value="Chromosome"/>
</dbReference>
<reference evidence="3" key="1">
    <citation type="submission" date="2019-07" db="EMBL/GenBank/DDBJ databases">
        <title>Bacillus alkalisoli sp. nov. isolated from saline soil.</title>
        <authorList>
            <person name="Sun J.-Q."/>
            <person name="Xu L."/>
        </authorList>
    </citation>
    <scope>NUCLEOTIDE SEQUENCE [LARGE SCALE GENOMIC DNA]</scope>
    <source>
        <strain evidence="3">M4U3P1</strain>
    </source>
</reference>
<gene>
    <name evidence="2" type="ORF">FLK61_26105</name>
</gene>
<dbReference type="RefSeq" id="WP_176008277.1">
    <property type="nucleotide sequence ID" value="NZ_CP041372.2"/>
</dbReference>
<evidence type="ECO:0000313" key="2">
    <source>
        <dbReference type="EMBL" id="QKS70237.1"/>
    </source>
</evidence>
<keyword evidence="1" id="KW-1133">Transmembrane helix</keyword>